<organism evidence="4">
    <name type="scientific">uncultured Thermomicrobiales bacterium</name>
    <dbReference type="NCBI Taxonomy" id="1645740"/>
    <lineage>
        <taxon>Bacteria</taxon>
        <taxon>Pseudomonadati</taxon>
        <taxon>Thermomicrobiota</taxon>
        <taxon>Thermomicrobia</taxon>
        <taxon>Thermomicrobiales</taxon>
        <taxon>environmental samples</taxon>
    </lineage>
</organism>
<dbReference type="EMBL" id="CADCWN010000139">
    <property type="protein sequence ID" value="CAA9569222.1"/>
    <property type="molecule type" value="Genomic_DNA"/>
</dbReference>
<evidence type="ECO:0000256" key="1">
    <source>
        <dbReference type="SAM" id="Coils"/>
    </source>
</evidence>
<sequence>MEDRAEFLSIAEVATLLGVHRNTVRNRVRAGRYKAHKVVTPQGETYAIERESLGVPLPDPTNEPPQSLSRPVRHNPDNPAQPAALVSPDQQAQADAIVQRLLAPFIAELGGVREELGRVKAQAEAKDETIAELRRRAEAAEAERDRLAVAQAAQDGAGAPEVPFEAQAPLPGVWRRFKRLLGR</sequence>
<accession>A0A6J4VAZ3</accession>
<dbReference type="NCBIfam" id="TIGR01764">
    <property type="entry name" value="excise"/>
    <property type="match status" value="1"/>
</dbReference>
<dbReference type="InterPro" id="IPR041657">
    <property type="entry name" value="HTH_17"/>
</dbReference>
<gene>
    <name evidence="4" type="ORF">AVDCRST_MAG18-1777</name>
</gene>
<reference evidence="4" key="1">
    <citation type="submission" date="2020-02" db="EMBL/GenBank/DDBJ databases">
        <authorList>
            <person name="Meier V. D."/>
        </authorList>
    </citation>
    <scope>NUCLEOTIDE SEQUENCE</scope>
    <source>
        <strain evidence="4">AVDCRST_MAG18</strain>
    </source>
</reference>
<feature type="region of interest" description="Disordered" evidence="2">
    <location>
        <begin position="54"/>
        <end position="91"/>
    </location>
</feature>
<keyword evidence="1" id="KW-0175">Coiled coil</keyword>
<dbReference type="InterPro" id="IPR010093">
    <property type="entry name" value="SinI_DNA-bd"/>
</dbReference>
<evidence type="ECO:0000259" key="3">
    <source>
        <dbReference type="Pfam" id="PF12728"/>
    </source>
</evidence>
<dbReference type="Pfam" id="PF12728">
    <property type="entry name" value="HTH_17"/>
    <property type="match status" value="1"/>
</dbReference>
<evidence type="ECO:0000313" key="4">
    <source>
        <dbReference type="EMBL" id="CAA9569222.1"/>
    </source>
</evidence>
<protein>
    <recommendedName>
        <fullName evidence="3">Helix-turn-helix domain-containing protein</fullName>
    </recommendedName>
</protein>
<feature type="domain" description="Helix-turn-helix" evidence="3">
    <location>
        <begin position="7"/>
        <end position="53"/>
    </location>
</feature>
<dbReference type="AlphaFoldDB" id="A0A6J4VAZ3"/>
<name>A0A6J4VAZ3_9BACT</name>
<feature type="coiled-coil region" evidence="1">
    <location>
        <begin position="116"/>
        <end position="150"/>
    </location>
</feature>
<proteinExistence type="predicted"/>
<evidence type="ECO:0000256" key="2">
    <source>
        <dbReference type="SAM" id="MobiDB-lite"/>
    </source>
</evidence>
<dbReference type="GO" id="GO:0003677">
    <property type="term" value="F:DNA binding"/>
    <property type="evidence" value="ECO:0007669"/>
    <property type="project" value="InterPro"/>
</dbReference>